<dbReference type="InterPro" id="IPR020846">
    <property type="entry name" value="MFS_dom"/>
</dbReference>
<evidence type="ECO:0000256" key="1">
    <source>
        <dbReference type="ARBA" id="ARBA00004141"/>
    </source>
</evidence>
<evidence type="ECO:0000256" key="3">
    <source>
        <dbReference type="ARBA" id="ARBA00022989"/>
    </source>
</evidence>
<feature type="transmembrane region" description="Helical" evidence="5">
    <location>
        <begin position="74"/>
        <end position="95"/>
    </location>
</feature>
<keyword evidence="3 5" id="KW-1133">Transmembrane helix</keyword>
<feature type="domain" description="Major facilitator superfamily (MFS) profile" evidence="6">
    <location>
        <begin position="72"/>
        <end position="546"/>
    </location>
</feature>
<evidence type="ECO:0000256" key="4">
    <source>
        <dbReference type="ARBA" id="ARBA00023136"/>
    </source>
</evidence>
<gene>
    <name evidence="7" type="ORF">TD95_004518</name>
</gene>
<reference evidence="7 8" key="1">
    <citation type="submission" date="2015-03" db="EMBL/GenBank/DDBJ databases">
        <authorList>
            <person name="Radwan O."/>
            <person name="Al-Naeli F.A."/>
            <person name="Rendon G.A."/>
            <person name="Fields C."/>
        </authorList>
    </citation>
    <scope>NUCLEOTIDE SEQUENCE [LARGE SCALE GENOMIC DNA]</scope>
    <source>
        <strain evidence="7">CR-DP1</strain>
    </source>
</reference>
<dbReference type="Gene3D" id="1.20.1250.20">
    <property type="entry name" value="MFS general substrate transporter like domains"/>
    <property type="match status" value="1"/>
</dbReference>
<evidence type="ECO:0000313" key="8">
    <source>
        <dbReference type="Proteomes" id="UP000033483"/>
    </source>
</evidence>
<feature type="transmembrane region" description="Helical" evidence="5">
    <location>
        <begin position="414"/>
        <end position="432"/>
    </location>
</feature>
<keyword evidence="4 5" id="KW-0472">Membrane</keyword>
<sequence length="546" mass="58345">MLGVLPDRHLDHVPGTSLLRSNIRAGIISGTTAPTQDSDLKHDSSGHFVLVPQPTNSPKDPLNWPRWKKEMFTVSYAFGSGAVGAVGPLFSPAMVPLAHEFDVPLGIFSLGVLGSAVATLAVAVLFCNPTAVKIGKRPLYLITTVGLIATSFWISETAANHSFRNLVAARAMQGACMAPLEALVPASISDIWFVHERGLRMAIFNLGFFGGVNLGAPIAGAVLQRTGPSYKTMFRAMGAAFVMQLVLTVFFMPESSFHRKDMVTECGVGGKDKAGIQQEKQALATTTTTTGTTDSAFSESKSSYLSTLAPWSGFWDPVPFWKTLIRPARMLVSPAVAWGTLIFSTSISWLVLLTVTVSQIFSAPPYNFNVVAVGATNLAPFVAAMVATAISGPLVDGTGAFMSRLNGGIFEPEFRLPIVAANLITAIGFFSWGQSLSVSDPWPVPVVVCSSLIGFGIQLSITGVITYITDCHQQQAAEAVAIMNFSKNMFAFGLTLYSNDWIAIQGVRNCFFAVGGITTAVTCSTVFMYVWGKKARSLVVRRSLVG</sequence>
<dbReference type="AlphaFoldDB" id="A0A0F4ZJ27"/>
<dbReference type="SUPFAM" id="SSF103473">
    <property type="entry name" value="MFS general substrate transporter"/>
    <property type="match status" value="1"/>
</dbReference>
<dbReference type="PROSITE" id="PS50850">
    <property type="entry name" value="MFS"/>
    <property type="match status" value="1"/>
</dbReference>
<dbReference type="GO" id="GO:0022857">
    <property type="term" value="F:transmembrane transporter activity"/>
    <property type="evidence" value="ECO:0007669"/>
    <property type="project" value="InterPro"/>
</dbReference>
<dbReference type="PANTHER" id="PTHR23502">
    <property type="entry name" value="MAJOR FACILITATOR SUPERFAMILY"/>
    <property type="match status" value="1"/>
</dbReference>
<feature type="transmembrane region" description="Helical" evidence="5">
    <location>
        <begin position="335"/>
        <end position="361"/>
    </location>
</feature>
<keyword evidence="2 5" id="KW-0812">Transmembrane</keyword>
<feature type="transmembrane region" description="Helical" evidence="5">
    <location>
        <begin position="107"/>
        <end position="127"/>
    </location>
</feature>
<name>A0A0F4ZJ27_9PEZI</name>
<feature type="transmembrane region" description="Helical" evidence="5">
    <location>
        <begin position="444"/>
        <end position="468"/>
    </location>
</feature>
<keyword evidence="8" id="KW-1185">Reference proteome</keyword>
<dbReference type="EMBL" id="LAEV01000367">
    <property type="protein sequence ID" value="KKA30557.1"/>
    <property type="molecule type" value="Genomic_DNA"/>
</dbReference>
<dbReference type="Pfam" id="PF07690">
    <property type="entry name" value="MFS_1"/>
    <property type="match status" value="1"/>
</dbReference>
<evidence type="ECO:0000259" key="6">
    <source>
        <dbReference type="PROSITE" id="PS50850"/>
    </source>
</evidence>
<dbReference type="PANTHER" id="PTHR23502:SF20">
    <property type="entry name" value="TRANSPORTER, PUTATIVE (AFU_ORTHOLOGUE AFUA_6G13880)-RELATED"/>
    <property type="match status" value="1"/>
</dbReference>
<proteinExistence type="predicted"/>
<feature type="transmembrane region" description="Helical" evidence="5">
    <location>
        <begin position="511"/>
        <end position="532"/>
    </location>
</feature>
<dbReference type="InterPro" id="IPR011701">
    <property type="entry name" value="MFS"/>
</dbReference>
<feature type="transmembrane region" description="Helical" evidence="5">
    <location>
        <begin position="234"/>
        <end position="252"/>
    </location>
</feature>
<evidence type="ECO:0000313" key="7">
    <source>
        <dbReference type="EMBL" id="KKA30557.1"/>
    </source>
</evidence>
<comment type="caution">
    <text evidence="7">The sequence shown here is derived from an EMBL/GenBank/DDBJ whole genome shotgun (WGS) entry which is preliminary data.</text>
</comment>
<dbReference type="OrthoDB" id="2585655at2759"/>
<dbReference type="InterPro" id="IPR036259">
    <property type="entry name" value="MFS_trans_sf"/>
</dbReference>
<comment type="subcellular location">
    <subcellularLocation>
        <location evidence="1">Membrane</location>
        <topology evidence="1">Multi-pass membrane protein</topology>
    </subcellularLocation>
</comment>
<dbReference type="GO" id="GO:0005886">
    <property type="term" value="C:plasma membrane"/>
    <property type="evidence" value="ECO:0007669"/>
    <property type="project" value="TreeGrafter"/>
</dbReference>
<organism evidence="7 8">
    <name type="scientific">Thielaviopsis punctulata</name>
    <dbReference type="NCBI Taxonomy" id="72032"/>
    <lineage>
        <taxon>Eukaryota</taxon>
        <taxon>Fungi</taxon>
        <taxon>Dikarya</taxon>
        <taxon>Ascomycota</taxon>
        <taxon>Pezizomycotina</taxon>
        <taxon>Sordariomycetes</taxon>
        <taxon>Hypocreomycetidae</taxon>
        <taxon>Microascales</taxon>
        <taxon>Ceratocystidaceae</taxon>
        <taxon>Thielaviopsis</taxon>
    </lineage>
</organism>
<evidence type="ECO:0000256" key="2">
    <source>
        <dbReference type="ARBA" id="ARBA00022692"/>
    </source>
</evidence>
<feature type="transmembrane region" description="Helical" evidence="5">
    <location>
        <begin position="201"/>
        <end position="222"/>
    </location>
</feature>
<dbReference type="Proteomes" id="UP000033483">
    <property type="component" value="Unassembled WGS sequence"/>
</dbReference>
<feature type="transmembrane region" description="Helical" evidence="5">
    <location>
        <begin position="381"/>
        <end position="402"/>
    </location>
</feature>
<accession>A0A0F4ZJ27</accession>
<evidence type="ECO:0000256" key="5">
    <source>
        <dbReference type="SAM" id="Phobius"/>
    </source>
</evidence>
<protein>
    <recommendedName>
        <fullName evidence="6">Major facilitator superfamily (MFS) profile domain-containing protein</fullName>
    </recommendedName>
</protein>